<keyword evidence="2" id="KW-1185">Reference proteome</keyword>
<protein>
    <submittedName>
        <fullName evidence="1">Uncharacterized protein</fullName>
    </submittedName>
</protein>
<evidence type="ECO:0000313" key="1">
    <source>
        <dbReference type="EMBL" id="KAK8101186.1"/>
    </source>
</evidence>
<name>A0AAW0QHH4_9PEZI</name>
<gene>
    <name evidence="1" type="ORF">PG999_011560</name>
</gene>
<reference evidence="1 2" key="1">
    <citation type="submission" date="2023-01" db="EMBL/GenBank/DDBJ databases">
        <title>Analysis of 21 Apiospora genomes using comparative genomics revels a genus with tremendous synthesis potential of carbohydrate active enzymes and secondary metabolites.</title>
        <authorList>
            <person name="Sorensen T."/>
        </authorList>
    </citation>
    <scope>NUCLEOTIDE SEQUENCE [LARGE SCALE GENOMIC DNA]</scope>
    <source>
        <strain evidence="1 2">CBS 117206</strain>
    </source>
</reference>
<comment type="caution">
    <text evidence="1">The sequence shown here is derived from an EMBL/GenBank/DDBJ whole genome shotgun (WGS) entry which is preliminary data.</text>
</comment>
<proteinExistence type="predicted"/>
<accession>A0AAW0QHH4</accession>
<organism evidence="1 2">
    <name type="scientific">Apiospora kogelbergensis</name>
    <dbReference type="NCBI Taxonomy" id="1337665"/>
    <lineage>
        <taxon>Eukaryota</taxon>
        <taxon>Fungi</taxon>
        <taxon>Dikarya</taxon>
        <taxon>Ascomycota</taxon>
        <taxon>Pezizomycotina</taxon>
        <taxon>Sordariomycetes</taxon>
        <taxon>Xylariomycetidae</taxon>
        <taxon>Amphisphaeriales</taxon>
        <taxon>Apiosporaceae</taxon>
        <taxon>Apiospora</taxon>
    </lineage>
</organism>
<dbReference type="Proteomes" id="UP001392437">
    <property type="component" value="Unassembled WGS sequence"/>
</dbReference>
<sequence length="80" mass="9015">MFCYFGWLSTTGNIIFALTASLDRRFLAKKDPKVELTLSLCPHRRHTVTRPQDPYGSGPIPSHAPFFTGEAVHSAPRRPF</sequence>
<dbReference type="EMBL" id="JAQQWP010000009">
    <property type="protein sequence ID" value="KAK8101186.1"/>
    <property type="molecule type" value="Genomic_DNA"/>
</dbReference>
<evidence type="ECO:0000313" key="2">
    <source>
        <dbReference type="Proteomes" id="UP001392437"/>
    </source>
</evidence>
<dbReference type="AlphaFoldDB" id="A0AAW0QHH4"/>